<dbReference type="STRING" id="650891.SAMN05216203_3300"/>
<dbReference type="OrthoDB" id="5297564at2"/>
<protein>
    <submittedName>
        <fullName evidence="2">Putative MetA-pathway of phenol degradation</fullName>
    </submittedName>
</protein>
<dbReference type="RefSeq" id="WP_092015717.1">
    <property type="nucleotide sequence ID" value="NZ_FOYW01000003.1"/>
</dbReference>
<evidence type="ECO:0000313" key="3">
    <source>
        <dbReference type="Proteomes" id="UP000198644"/>
    </source>
</evidence>
<evidence type="ECO:0000313" key="2">
    <source>
        <dbReference type="EMBL" id="SFR82430.1"/>
    </source>
</evidence>
<dbReference type="EMBL" id="FOYW01000003">
    <property type="protein sequence ID" value="SFR82430.1"/>
    <property type="molecule type" value="Genomic_DNA"/>
</dbReference>
<dbReference type="Pfam" id="PF13557">
    <property type="entry name" value="Phenol_MetA_deg"/>
    <property type="match status" value="1"/>
</dbReference>
<sequence>MNLSRHLPPLAMALGLIPAATHAQQPQPDTTAGPDAREISENQATSVASITYDRGIVTSPGRLTLEPSISYAHSNSTVVAVEGYTVIPALLVGLINISEVQRDIFTGSLAMKYGFTSRFEAGVRVPYLIINEDLREREVFQGTPVDTIRESSGEGLGDVEVSARYQLNDGIGGWPYLIGSLRAKTPTGEGPYDVDQRVLFDSNNNPIGVELSERPTGSGFWSVEPGLSFIYPTDPAVLFGNLSYVWTIKEDKGWENGLTVDPGDVIRFGFGMGFAFNERTSFSLGYDHSIIGDTDYERDISLLDTRFDRIHVGSLTFGLSHRLTSDTSLSTAVSVGVTDNAPNTEITLRLPVSL</sequence>
<feature type="chain" id="PRO_5011465151" evidence="1">
    <location>
        <begin position="24"/>
        <end position="354"/>
    </location>
</feature>
<name>A0A1I6JV66_9GAMM</name>
<dbReference type="Proteomes" id="UP000198644">
    <property type="component" value="Unassembled WGS sequence"/>
</dbReference>
<dbReference type="SUPFAM" id="SSF56925">
    <property type="entry name" value="OMPA-like"/>
    <property type="match status" value="1"/>
</dbReference>
<dbReference type="InterPro" id="IPR025737">
    <property type="entry name" value="FApF"/>
</dbReference>
<organism evidence="2 3">
    <name type="scientific">Marinobacter daqiaonensis</name>
    <dbReference type="NCBI Taxonomy" id="650891"/>
    <lineage>
        <taxon>Bacteria</taxon>
        <taxon>Pseudomonadati</taxon>
        <taxon>Pseudomonadota</taxon>
        <taxon>Gammaproteobacteria</taxon>
        <taxon>Pseudomonadales</taxon>
        <taxon>Marinobacteraceae</taxon>
        <taxon>Marinobacter</taxon>
    </lineage>
</organism>
<reference evidence="2 3" key="1">
    <citation type="submission" date="2016-10" db="EMBL/GenBank/DDBJ databases">
        <authorList>
            <person name="de Groot N.N."/>
        </authorList>
    </citation>
    <scope>NUCLEOTIDE SEQUENCE [LARGE SCALE GENOMIC DNA]</scope>
    <source>
        <strain evidence="2 3">CGMCC 1.9167</strain>
    </source>
</reference>
<feature type="signal peptide" evidence="1">
    <location>
        <begin position="1"/>
        <end position="23"/>
    </location>
</feature>
<dbReference type="InterPro" id="IPR011250">
    <property type="entry name" value="OMP/PagP_B-barrel"/>
</dbReference>
<gene>
    <name evidence="2" type="ORF">SAMN05216203_3300</name>
</gene>
<dbReference type="AlphaFoldDB" id="A0A1I6JV66"/>
<keyword evidence="3" id="KW-1185">Reference proteome</keyword>
<proteinExistence type="predicted"/>
<accession>A0A1I6JV66</accession>
<keyword evidence="1" id="KW-0732">Signal</keyword>
<evidence type="ECO:0000256" key="1">
    <source>
        <dbReference type="SAM" id="SignalP"/>
    </source>
</evidence>